<keyword evidence="2" id="KW-0378">Hydrolase</keyword>
<organism evidence="6 7">
    <name type="scientific">Nonlabens ponticola</name>
    <dbReference type="NCBI Taxonomy" id="2496866"/>
    <lineage>
        <taxon>Bacteria</taxon>
        <taxon>Pseudomonadati</taxon>
        <taxon>Bacteroidota</taxon>
        <taxon>Flavobacteriia</taxon>
        <taxon>Flavobacteriales</taxon>
        <taxon>Flavobacteriaceae</taxon>
        <taxon>Nonlabens</taxon>
    </lineage>
</organism>
<dbReference type="InterPro" id="IPR026341">
    <property type="entry name" value="T9SS_type_B"/>
</dbReference>
<dbReference type="InterPro" id="IPR002884">
    <property type="entry name" value="P_dom"/>
</dbReference>
<dbReference type="Gene3D" id="2.60.40.10">
    <property type="entry name" value="Immunoglobulins"/>
    <property type="match status" value="1"/>
</dbReference>
<dbReference type="PROSITE" id="PS50093">
    <property type="entry name" value="PKD"/>
    <property type="match status" value="1"/>
</dbReference>
<feature type="chain" id="PRO_5019198255" evidence="3">
    <location>
        <begin position="19"/>
        <end position="952"/>
    </location>
</feature>
<dbReference type="Gene3D" id="2.60.120.260">
    <property type="entry name" value="Galactose-binding domain-like"/>
    <property type="match status" value="1"/>
</dbReference>
<dbReference type="Pfam" id="PF18911">
    <property type="entry name" value="PKD_4"/>
    <property type="match status" value="1"/>
</dbReference>
<protein>
    <submittedName>
        <fullName evidence="6">T9SS type B sorting domain-containing protein</fullName>
    </submittedName>
</protein>
<keyword evidence="3" id="KW-0732">Signal</keyword>
<dbReference type="SUPFAM" id="SSF49854">
    <property type="entry name" value="Spermadhesin, CUB domain"/>
    <property type="match status" value="1"/>
</dbReference>
<dbReference type="InterPro" id="IPR013783">
    <property type="entry name" value="Ig-like_fold"/>
</dbReference>
<dbReference type="EMBL" id="CP034549">
    <property type="protein sequence ID" value="AZQ43709.1"/>
    <property type="molecule type" value="Genomic_DNA"/>
</dbReference>
<dbReference type="Pfam" id="PF13585">
    <property type="entry name" value="CHU_C"/>
    <property type="match status" value="1"/>
</dbReference>
<dbReference type="AlphaFoldDB" id="A0A3S9MX45"/>
<dbReference type="Gene3D" id="2.60.120.290">
    <property type="entry name" value="Spermadhesin, CUB domain"/>
    <property type="match status" value="1"/>
</dbReference>
<evidence type="ECO:0000256" key="3">
    <source>
        <dbReference type="SAM" id="SignalP"/>
    </source>
</evidence>
<dbReference type="OrthoDB" id="9765926at2"/>
<evidence type="ECO:0000256" key="1">
    <source>
        <dbReference type="ARBA" id="ARBA00022670"/>
    </source>
</evidence>
<accession>A0A3S9MX45</accession>
<dbReference type="PROSITE" id="PS51829">
    <property type="entry name" value="P_HOMO_B"/>
    <property type="match status" value="1"/>
</dbReference>
<dbReference type="NCBIfam" id="TIGR04131">
    <property type="entry name" value="Bac_Flav_CTERM"/>
    <property type="match status" value="1"/>
</dbReference>
<evidence type="ECO:0000313" key="7">
    <source>
        <dbReference type="Proteomes" id="UP000279600"/>
    </source>
</evidence>
<dbReference type="InterPro" id="IPR035914">
    <property type="entry name" value="Sperma_CUB_dom_sf"/>
</dbReference>
<evidence type="ECO:0000256" key="2">
    <source>
        <dbReference type="ARBA" id="ARBA00022801"/>
    </source>
</evidence>
<dbReference type="GO" id="GO:0006508">
    <property type="term" value="P:proteolysis"/>
    <property type="evidence" value="ECO:0007669"/>
    <property type="project" value="UniProtKB-KW"/>
</dbReference>
<reference evidence="6 7" key="1">
    <citation type="submission" date="2018-12" db="EMBL/GenBank/DDBJ databases">
        <title>Complete genome of Nonlabens sp. MJ115.</title>
        <authorList>
            <person name="Choi H.S."/>
            <person name="Jung J."/>
        </authorList>
    </citation>
    <scope>NUCLEOTIDE SEQUENCE [LARGE SCALE GENOMIC DNA]</scope>
    <source>
        <strain evidence="6 7">MJ115</strain>
    </source>
</reference>
<gene>
    <name evidence="6" type="ORF">EJ995_05505</name>
</gene>
<dbReference type="InterPro" id="IPR008979">
    <property type="entry name" value="Galactose-bd-like_sf"/>
</dbReference>
<dbReference type="SUPFAM" id="SSF49299">
    <property type="entry name" value="PKD domain"/>
    <property type="match status" value="1"/>
</dbReference>
<feature type="signal peptide" evidence="3">
    <location>
        <begin position="1"/>
        <end position="18"/>
    </location>
</feature>
<evidence type="ECO:0000259" key="5">
    <source>
        <dbReference type="PROSITE" id="PS51829"/>
    </source>
</evidence>
<evidence type="ECO:0000259" key="4">
    <source>
        <dbReference type="PROSITE" id="PS50093"/>
    </source>
</evidence>
<dbReference type="InterPro" id="IPR035986">
    <property type="entry name" value="PKD_dom_sf"/>
</dbReference>
<evidence type="ECO:0000313" key="6">
    <source>
        <dbReference type="EMBL" id="AZQ43709.1"/>
    </source>
</evidence>
<dbReference type="CDD" id="cd00146">
    <property type="entry name" value="PKD"/>
    <property type="match status" value="1"/>
</dbReference>
<keyword evidence="1" id="KW-0645">Protease</keyword>
<dbReference type="KEGG" id="noj:EJ995_05505"/>
<dbReference type="InterPro" id="IPR000601">
    <property type="entry name" value="PKD_dom"/>
</dbReference>
<sequence length="952" mass="104098">MRIILFILFTITAIAARAQSEIRMPTSNNDGNGFLFVGCNDAVFTDSGGSTGDYDFLEDGLAVFTPAVETDRMILEFTQVDILANDVLTIYDGDSTNDPILATITNTTNAPTAPFQASDRNSNPSGSLTVRFRSNSTGESSGWVANRTCFDPCQDIQPVITTVPAIDSDGVLRICQGDQVEFTGDATFSNDGTGATYEWNLDNGRGFNTGQVQNETYTEVGIYRTQLRITDTEGCQDRDIIDLVVQVSNDPDFAGTRAVDDEICLGDSTTLTGVVNPVEFRIDPAPPVTGQTFLPDGNGVSYETCIDVEIFSPGQRLTDPSDLDEVFINIEHSFIGDLSILLRAPNGSTVTLLPVPNGGGATYLGQPIDDDETNEPGNGFEYRITERAGAAQTLRAAAANFPSFRSLPSGDYRPEEPFSTIQGTNLNGEWCLIVTDNEDQDNGYIFEWGLTFNESIIPDDLNFTPTTVREEWQTDATIEAVNGNEITVRPDVVGAKCYTYEYEDNFGCVYTQEVCIEVNDLPQASDVPVFLPVCNVPDEQNRVDLTRADDIILDGQANNISVNYFRSQSDADNDVNVINDPEDYAVNTNNEIIFARITDASTGCYSTINFELTYVDPPVASTPDEVIVCDDGTGNGFYELSNSDAQISNGQTNTSVRYYETEEDANQDLNPLSNDFSLNQDLILYARLQNSSDCFDIIPLSLDFTPAANSQLAETAVLCRDNDGVLISGPALLDTQLSNVTYNFEWRVDGVVLVGEDNSSLSVESPGRYAVQITDIATGCQTFDQSVVRQAGPPETFTVDLRSQPFDMNQTIVVEATGPDEYRFQLDDGLFQNSGTFNDVRPGLHTITIAEVNGCGSVSTQVFVYGYPDFFTPNADNFNDTWNVVGGDLLQGSQIFIFDRYGKFLKELSPTGPGWDGTFNGEPLPSSDYWFKIKYLIDGRAGEAGGHFALKR</sequence>
<dbReference type="Proteomes" id="UP000279600">
    <property type="component" value="Chromosome"/>
</dbReference>
<feature type="domain" description="PKD" evidence="4">
    <location>
        <begin position="179"/>
        <end position="234"/>
    </location>
</feature>
<name>A0A3S9MX45_9FLAO</name>
<dbReference type="GO" id="GO:0004252">
    <property type="term" value="F:serine-type endopeptidase activity"/>
    <property type="evidence" value="ECO:0007669"/>
    <property type="project" value="InterPro"/>
</dbReference>
<feature type="domain" description="P/Homo B" evidence="5">
    <location>
        <begin position="275"/>
        <end position="458"/>
    </location>
</feature>
<dbReference type="SUPFAM" id="SSF49785">
    <property type="entry name" value="Galactose-binding domain-like"/>
    <property type="match status" value="1"/>
</dbReference>
<proteinExistence type="predicted"/>
<keyword evidence="7" id="KW-1185">Reference proteome</keyword>